<dbReference type="EMBL" id="UINC01162716">
    <property type="protein sequence ID" value="SVD62623.1"/>
    <property type="molecule type" value="Genomic_DNA"/>
</dbReference>
<dbReference type="AlphaFoldDB" id="A0A382WVA0"/>
<feature type="region of interest" description="Disordered" evidence="1">
    <location>
        <begin position="1"/>
        <end position="34"/>
    </location>
</feature>
<accession>A0A382WVA0</accession>
<organism evidence="2">
    <name type="scientific">marine metagenome</name>
    <dbReference type="NCBI Taxonomy" id="408172"/>
    <lineage>
        <taxon>unclassified sequences</taxon>
        <taxon>metagenomes</taxon>
        <taxon>ecological metagenomes</taxon>
    </lineage>
</organism>
<evidence type="ECO:0000256" key="1">
    <source>
        <dbReference type="SAM" id="MobiDB-lite"/>
    </source>
</evidence>
<protein>
    <submittedName>
        <fullName evidence="2">Uncharacterized protein</fullName>
    </submittedName>
</protein>
<reference evidence="2" key="1">
    <citation type="submission" date="2018-05" db="EMBL/GenBank/DDBJ databases">
        <authorList>
            <person name="Lanie J.A."/>
            <person name="Ng W.-L."/>
            <person name="Kazmierczak K.M."/>
            <person name="Andrzejewski T.M."/>
            <person name="Davidsen T.M."/>
            <person name="Wayne K.J."/>
            <person name="Tettelin H."/>
            <person name="Glass J.I."/>
            <person name="Rusch D."/>
            <person name="Podicherti R."/>
            <person name="Tsui H.-C.T."/>
            <person name="Winkler M.E."/>
        </authorList>
    </citation>
    <scope>NUCLEOTIDE SEQUENCE</scope>
</reference>
<feature type="compositionally biased region" description="Polar residues" evidence="1">
    <location>
        <begin position="7"/>
        <end position="32"/>
    </location>
</feature>
<evidence type="ECO:0000313" key="2">
    <source>
        <dbReference type="EMBL" id="SVD62623.1"/>
    </source>
</evidence>
<proteinExistence type="predicted"/>
<sequence length="79" mass="8020">MLLELTKTASLSTVRPDATSTSKASAESNTPGSVPAFPVAGLLTVLKVTAASWPGKMSPAPCRLSTCKSGTVILKFAVA</sequence>
<gene>
    <name evidence="2" type="ORF">METZ01_LOCUS415477</name>
</gene>
<name>A0A382WVA0_9ZZZZ</name>